<organism evidence="1 2">
    <name type="scientific">Akkermansia biwaensis</name>
    <dbReference type="NCBI Taxonomy" id="2946555"/>
    <lineage>
        <taxon>Bacteria</taxon>
        <taxon>Pseudomonadati</taxon>
        <taxon>Verrucomicrobiota</taxon>
        <taxon>Verrucomicrobiia</taxon>
        <taxon>Verrucomicrobiales</taxon>
        <taxon>Akkermansiaceae</taxon>
        <taxon>Akkermansia</taxon>
    </lineage>
</organism>
<proteinExistence type="predicted"/>
<dbReference type="EMBL" id="AP025943">
    <property type="protein sequence ID" value="BDL43259.1"/>
    <property type="molecule type" value="Genomic_DNA"/>
</dbReference>
<evidence type="ECO:0000313" key="2">
    <source>
        <dbReference type="Proteomes" id="UP001062263"/>
    </source>
</evidence>
<dbReference type="PANTHER" id="PTHR32305">
    <property type="match status" value="1"/>
</dbReference>
<dbReference type="PANTHER" id="PTHR32305:SF15">
    <property type="entry name" value="PROTEIN RHSA-RELATED"/>
    <property type="match status" value="1"/>
</dbReference>
<dbReference type="PRINTS" id="PR00394">
    <property type="entry name" value="RHSPROTEIN"/>
</dbReference>
<accession>A0ABM7ZES1</accession>
<protein>
    <recommendedName>
        <fullName evidence="3">RHS repeat-associated core domain-containing protein</fullName>
    </recommendedName>
</protein>
<dbReference type="InterPro" id="IPR050708">
    <property type="entry name" value="T6SS_VgrG/RHS"/>
</dbReference>
<reference evidence="1" key="1">
    <citation type="submission" date="2022-06" db="EMBL/GenBank/DDBJ databases">
        <title>Akkermansia biwalacus sp. nov., an anaerobic mucin-degrading bacterium isolated from human intestine.</title>
        <authorList>
            <person name="Kobayashi Y."/>
            <person name="Inoue S."/>
            <person name="Kawahara T."/>
            <person name="Kohda N."/>
        </authorList>
    </citation>
    <scope>NUCLEOTIDE SEQUENCE</scope>
    <source>
        <strain evidence="1">WON2089</strain>
    </source>
</reference>
<keyword evidence="2" id="KW-1185">Reference proteome</keyword>
<evidence type="ECO:0008006" key="3">
    <source>
        <dbReference type="Google" id="ProtNLM"/>
    </source>
</evidence>
<gene>
    <name evidence="1" type="ORF">Abiwalacus_08330</name>
</gene>
<name>A0ABM7ZES1_9BACT</name>
<dbReference type="NCBIfam" id="TIGR03696">
    <property type="entry name" value="Rhs_assc_core"/>
    <property type="match status" value="1"/>
</dbReference>
<dbReference type="Gene3D" id="2.180.10.10">
    <property type="entry name" value="RHS repeat-associated core"/>
    <property type="match status" value="1"/>
</dbReference>
<sequence length="214" mass="23580">MTEGDMAQANKLRFSCEYADNELGLIYYNYRYLNPHDGRWINRDPVEEKDGWNLYSFVKNATTLHSDSLGLESMIKRFISETEKIKNEIVGNIEKHLNDTIEWTTCTYEDSRKQGNNIVTSSFKAGATGMSNFIGVVDIVEAIEGSQVEFVNFSPVTIPMDDGERMIHGGLGALSVALTVVSLGCGGASSTSGNALKNTAKVKLQHITTKKLGN</sequence>
<evidence type="ECO:0000313" key="1">
    <source>
        <dbReference type="EMBL" id="BDL43259.1"/>
    </source>
</evidence>
<dbReference type="Proteomes" id="UP001062263">
    <property type="component" value="Chromosome"/>
</dbReference>
<dbReference type="InterPro" id="IPR022385">
    <property type="entry name" value="Rhs_assc_core"/>
</dbReference>